<dbReference type="Proteomes" id="UP000789702">
    <property type="component" value="Unassembled WGS sequence"/>
</dbReference>
<evidence type="ECO:0000313" key="1">
    <source>
        <dbReference type="EMBL" id="CAG8656122.1"/>
    </source>
</evidence>
<dbReference type="EMBL" id="CAJVPU010016891">
    <property type="protein sequence ID" value="CAG8656122.1"/>
    <property type="molecule type" value="Genomic_DNA"/>
</dbReference>
<evidence type="ECO:0000313" key="2">
    <source>
        <dbReference type="Proteomes" id="UP000789702"/>
    </source>
</evidence>
<organism evidence="1 2">
    <name type="scientific">Dentiscutata heterogama</name>
    <dbReference type="NCBI Taxonomy" id="1316150"/>
    <lineage>
        <taxon>Eukaryota</taxon>
        <taxon>Fungi</taxon>
        <taxon>Fungi incertae sedis</taxon>
        <taxon>Mucoromycota</taxon>
        <taxon>Glomeromycotina</taxon>
        <taxon>Glomeromycetes</taxon>
        <taxon>Diversisporales</taxon>
        <taxon>Gigasporaceae</taxon>
        <taxon>Dentiscutata</taxon>
    </lineage>
</organism>
<sequence>LDAELTLEDCVGVIALVALPDGNNVDDFDEVVDNDVVCCD</sequence>
<reference evidence="1" key="1">
    <citation type="submission" date="2021-06" db="EMBL/GenBank/DDBJ databases">
        <authorList>
            <person name="Kallberg Y."/>
            <person name="Tangrot J."/>
            <person name="Rosling A."/>
        </authorList>
    </citation>
    <scope>NUCLEOTIDE SEQUENCE</scope>
    <source>
        <strain evidence="1">IL203A</strain>
    </source>
</reference>
<protein>
    <submittedName>
        <fullName evidence="1">7781_t:CDS:1</fullName>
    </submittedName>
</protein>
<name>A0ACA9NHJ2_9GLOM</name>
<accession>A0ACA9NHJ2</accession>
<feature type="non-terminal residue" evidence="1">
    <location>
        <position position="40"/>
    </location>
</feature>
<keyword evidence="2" id="KW-1185">Reference proteome</keyword>
<gene>
    <name evidence="1" type="ORF">DHETER_LOCUS9529</name>
</gene>
<proteinExistence type="predicted"/>
<comment type="caution">
    <text evidence="1">The sequence shown here is derived from an EMBL/GenBank/DDBJ whole genome shotgun (WGS) entry which is preliminary data.</text>
</comment>
<feature type="non-terminal residue" evidence="1">
    <location>
        <position position="1"/>
    </location>
</feature>